<dbReference type="AlphaFoldDB" id="A0A417Y3G8"/>
<accession>A0A417Y3G8</accession>
<name>A0A417Y3G8_9ACTN</name>
<dbReference type="EMBL" id="QXGH01000014">
    <property type="protein sequence ID" value="RHW27202.1"/>
    <property type="molecule type" value="Genomic_DNA"/>
</dbReference>
<keyword evidence="1" id="KW-0472">Membrane</keyword>
<gene>
    <name evidence="2" type="ORF">D0Z08_11120</name>
</gene>
<evidence type="ECO:0008006" key="4">
    <source>
        <dbReference type="Google" id="ProtNLM"/>
    </source>
</evidence>
<proteinExistence type="predicted"/>
<evidence type="ECO:0000313" key="3">
    <source>
        <dbReference type="Proteomes" id="UP000283644"/>
    </source>
</evidence>
<dbReference type="OrthoDB" id="4990523at2"/>
<keyword evidence="3" id="KW-1185">Reference proteome</keyword>
<sequence>MRLVVRLIKLELALYVALGRWIVRRPQVPAATTPWGYSRDVTPVMGLWIFASALEVPLVHVLVPWDSVRLVLLGVSVWGLLWMLGMLASIRVYPHLADEDGVRIRYGKFADLRVPWDRVAAVTRVDRDLPSSIRTHQPLETDAGTDLQIGVSARANVHLALVGPTEVTTPKGPMTVVAVTFLVDDPVAFVAAARVASRLA</sequence>
<feature type="transmembrane region" description="Helical" evidence="1">
    <location>
        <begin position="43"/>
        <end position="63"/>
    </location>
</feature>
<evidence type="ECO:0000313" key="2">
    <source>
        <dbReference type="EMBL" id="RHW27202.1"/>
    </source>
</evidence>
<reference evidence="2 3" key="1">
    <citation type="submission" date="2018-09" db="EMBL/GenBank/DDBJ databases">
        <title>Genome sequencing of Nocardioides immobilis CCTCC AB 2017083 for comparison to Nocardioides silvaticus.</title>
        <authorList>
            <person name="Li C."/>
            <person name="Wang G."/>
        </authorList>
    </citation>
    <scope>NUCLEOTIDE SEQUENCE [LARGE SCALE GENOMIC DNA]</scope>
    <source>
        <strain evidence="2 3">CCTCC AB 2017083</strain>
    </source>
</reference>
<dbReference type="Proteomes" id="UP000283644">
    <property type="component" value="Unassembled WGS sequence"/>
</dbReference>
<evidence type="ECO:0000256" key="1">
    <source>
        <dbReference type="SAM" id="Phobius"/>
    </source>
</evidence>
<keyword evidence="1" id="KW-0812">Transmembrane</keyword>
<feature type="transmembrane region" description="Helical" evidence="1">
    <location>
        <begin position="7"/>
        <end position="23"/>
    </location>
</feature>
<organism evidence="2 3">
    <name type="scientific">Nocardioides immobilis</name>
    <dbReference type="NCBI Taxonomy" id="2049295"/>
    <lineage>
        <taxon>Bacteria</taxon>
        <taxon>Bacillati</taxon>
        <taxon>Actinomycetota</taxon>
        <taxon>Actinomycetes</taxon>
        <taxon>Propionibacteriales</taxon>
        <taxon>Nocardioidaceae</taxon>
        <taxon>Nocardioides</taxon>
    </lineage>
</organism>
<feature type="transmembrane region" description="Helical" evidence="1">
    <location>
        <begin position="70"/>
        <end position="93"/>
    </location>
</feature>
<dbReference type="RefSeq" id="WP_118925298.1">
    <property type="nucleotide sequence ID" value="NZ_QXGH01000014.1"/>
</dbReference>
<protein>
    <recommendedName>
        <fullName evidence="4">PH domain-containing protein</fullName>
    </recommendedName>
</protein>
<comment type="caution">
    <text evidence="2">The sequence shown here is derived from an EMBL/GenBank/DDBJ whole genome shotgun (WGS) entry which is preliminary data.</text>
</comment>
<keyword evidence="1" id="KW-1133">Transmembrane helix</keyword>